<gene>
    <name evidence="2" type="ORF">AC579_2583</name>
</gene>
<protein>
    <submittedName>
        <fullName evidence="2">Uncharacterized protein</fullName>
    </submittedName>
</protein>
<feature type="region of interest" description="Disordered" evidence="1">
    <location>
        <begin position="93"/>
        <end position="114"/>
    </location>
</feature>
<organism evidence="2 3">
    <name type="scientific">Pseudocercospora musae</name>
    <dbReference type="NCBI Taxonomy" id="113226"/>
    <lineage>
        <taxon>Eukaryota</taxon>
        <taxon>Fungi</taxon>
        <taxon>Dikarya</taxon>
        <taxon>Ascomycota</taxon>
        <taxon>Pezizomycotina</taxon>
        <taxon>Dothideomycetes</taxon>
        <taxon>Dothideomycetidae</taxon>
        <taxon>Mycosphaerellales</taxon>
        <taxon>Mycosphaerellaceae</taxon>
        <taxon>Pseudocercospora</taxon>
    </lineage>
</organism>
<proteinExistence type="predicted"/>
<dbReference type="Proteomes" id="UP000073492">
    <property type="component" value="Unassembled WGS sequence"/>
</dbReference>
<dbReference type="AlphaFoldDB" id="A0A139IEL3"/>
<name>A0A139IEL3_9PEZI</name>
<keyword evidence="3" id="KW-1185">Reference proteome</keyword>
<accession>A0A139IEL3</accession>
<evidence type="ECO:0000256" key="1">
    <source>
        <dbReference type="SAM" id="MobiDB-lite"/>
    </source>
</evidence>
<feature type="compositionally biased region" description="Polar residues" evidence="1">
    <location>
        <begin position="22"/>
        <end position="31"/>
    </location>
</feature>
<evidence type="ECO:0000313" key="3">
    <source>
        <dbReference type="Proteomes" id="UP000073492"/>
    </source>
</evidence>
<comment type="caution">
    <text evidence="2">The sequence shown here is derived from an EMBL/GenBank/DDBJ whole genome shotgun (WGS) entry which is preliminary data.</text>
</comment>
<sequence>MAPSQRGYWEPTQDKASRRNNAKIQRQQVATQPDDPRRRQRKPPSSARIGVNVPRNVRLSAPLEPYGVDPEYRREARARMCQLAPTLDAKVVDRTSGAVETRKQREPTSRTQRPRQIMASDLVTSLANMTDE</sequence>
<feature type="region of interest" description="Disordered" evidence="1">
    <location>
        <begin position="1"/>
        <end position="50"/>
    </location>
</feature>
<dbReference type="EMBL" id="LFZO01000125">
    <property type="protein sequence ID" value="KXT13203.1"/>
    <property type="molecule type" value="Genomic_DNA"/>
</dbReference>
<evidence type="ECO:0000313" key="2">
    <source>
        <dbReference type="EMBL" id="KXT13203.1"/>
    </source>
</evidence>
<reference evidence="2 3" key="1">
    <citation type="submission" date="2015-07" db="EMBL/GenBank/DDBJ databases">
        <title>Comparative genomics of the Sigatoka disease complex on banana suggests a link between parallel evolutionary changes in Pseudocercospora fijiensis and Pseudocercospora eumusae and increased virulence on the banana host.</title>
        <authorList>
            <person name="Chang T.-C."/>
            <person name="Salvucci A."/>
            <person name="Crous P.W."/>
            <person name="Stergiopoulos I."/>
        </authorList>
    </citation>
    <scope>NUCLEOTIDE SEQUENCE [LARGE SCALE GENOMIC DNA]</scope>
    <source>
        <strain evidence="2 3">CBS 116634</strain>
    </source>
</reference>